<proteinExistence type="predicted"/>
<feature type="non-terminal residue" evidence="1">
    <location>
        <position position="322"/>
    </location>
</feature>
<name>A0ABD0RA49_CIRMR</name>
<comment type="caution">
    <text evidence="1">The sequence shown here is derived from an EMBL/GenBank/DDBJ whole genome shotgun (WGS) entry which is preliminary data.</text>
</comment>
<evidence type="ECO:0008006" key="3">
    <source>
        <dbReference type="Google" id="ProtNLM"/>
    </source>
</evidence>
<dbReference type="InterPro" id="IPR043128">
    <property type="entry name" value="Rev_trsase/Diguanyl_cyclase"/>
</dbReference>
<dbReference type="SUPFAM" id="SSF56672">
    <property type="entry name" value="DNA/RNA polymerases"/>
    <property type="match status" value="1"/>
</dbReference>
<accession>A0ABD0RA49</accession>
<dbReference type="Gene3D" id="3.30.70.270">
    <property type="match status" value="2"/>
</dbReference>
<organism evidence="1 2">
    <name type="scientific">Cirrhinus mrigala</name>
    <name type="common">Mrigala</name>
    <dbReference type="NCBI Taxonomy" id="683832"/>
    <lineage>
        <taxon>Eukaryota</taxon>
        <taxon>Metazoa</taxon>
        <taxon>Chordata</taxon>
        <taxon>Craniata</taxon>
        <taxon>Vertebrata</taxon>
        <taxon>Euteleostomi</taxon>
        <taxon>Actinopterygii</taxon>
        <taxon>Neopterygii</taxon>
        <taxon>Teleostei</taxon>
        <taxon>Ostariophysi</taxon>
        <taxon>Cypriniformes</taxon>
        <taxon>Cyprinidae</taxon>
        <taxon>Labeoninae</taxon>
        <taxon>Labeonini</taxon>
        <taxon>Cirrhinus</taxon>
    </lineage>
</organism>
<dbReference type="PANTHER" id="PTHR37984:SF5">
    <property type="entry name" value="PROTEIN NYNRIN-LIKE"/>
    <property type="match status" value="1"/>
</dbReference>
<dbReference type="Gene3D" id="3.10.10.10">
    <property type="entry name" value="HIV Type 1 Reverse Transcriptase, subunit A, domain 1"/>
    <property type="match status" value="1"/>
</dbReference>
<sequence length="322" mass="36040">TTVRAARCKNDLNIEETMADDVKDVEEEDGSEVAESHTSVVSLTHLEQRSSTLLLGTHSPENLFPTGFSFISNWLQQTCLQFSSSLEDLDWPLQVCLIRVVAKLGVIELPMSEWSRLVVIVLKKDGSLHVCIDFHKLSAQFQFDAYPMLQVDDLLEKIGKAKYITTLDPCKGNWQEPLEPTASTASETDHEKEAGLTLNVGNYHLGIGQLHPQVNICQSPTLKTKNEVRSFLELVGWYRRFVPNFSSIAAPLNNLLNKCVTNPIPWTEDCKVAFKTLKEKIPDFTKSFLVQVDASAIELGAGNELLPRETHYSGIEKECHAI</sequence>
<evidence type="ECO:0000313" key="1">
    <source>
        <dbReference type="EMBL" id="KAL0195412.1"/>
    </source>
</evidence>
<feature type="non-terminal residue" evidence="1">
    <location>
        <position position="1"/>
    </location>
</feature>
<dbReference type="InterPro" id="IPR050951">
    <property type="entry name" value="Retrovirus_Pol_polyprotein"/>
</dbReference>
<dbReference type="Proteomes" id="UP001529510">
    <property type="component" value="Unassembled WGS sequence"/>
</dbReference>
<keyword evidence="2" id="KW-1185">Reference proteome</keyword>
<dbReference type="EMBL" id="JAMKFB020000004">
    <property type="protein sequence ID" value="KAL0195412.1"/>
    <property type="molecule type" value="Genomic_DNA"/>
</dbReference>
<dbReference type="AlphaFoldDB" id="A0ABD0RA49"/>
<gene>
    <name evidence="1" type="ORF">M9458_008984</name>
</gene>
<dbReference type="InterPro" id="IPR043502">
    <property type="entry name" value="DNA/RNA_pol_sf"/>
</dbReference>
<protein>
    <recommendedName>
        <fullName evidence="3">Reverse transcriptase/retrotransposon-derived protein RNase H-like domain-containing protein</fullName>
    </recommendedName>
</protein>
<reference evidence="1 2" key="1">
    <citation type="submission" date="2024-05" db="EMBL/GenBank/DDBJ databases">
        <title>Genome sequencing and assembly of Indian major carp, Cirrhinus mrigala (Hamilton, 1822).</title>
        <authorList>
            <person name="Mohindra V."/>
            <person name="Chowdhury L.M."/>
            <person name="Lal K."/>
            <person name="Jena J.K."/>
        </authorList>
    </citation>
    <scope>NUCLEOTIDE SEQUENCE [LARGE SCALE GENOMIC DNA]</scope>
    <source>
        <strain evidence="1">CM1030</strain>
        <tissue evidence="1">Blood</tissue>
    </source>
</reference>
<dbReference type="PANTHER" id="PTHR37984">
    <property type="entry name" value="PROTEIN CBG26694"/>
    <property type="match status" value="1"/>
</dbReference>
<evidence type="ECO:0000313" key="2">
    <source>
        <dbReference type="Proteomes" id="UP001529510"/>
    </source>
</evidence>